<keyword evidence="4" id="KW-0325">Glycoprotein</keyword>
<keyword evidence="2" id="KW-0719">Serine esterase</keyword>
<evidence type="ECO:0000256" key="3">
    <source>
        <dbReference type="ARBA" id="ARBA00022801"/>
    </source>
</evidence>
<dbReference type="InterPro" id="IPR002018">
    <property type="entry name" value="CarbesteraseB"/>
</dbReference>
<comment type="similarity">
    <text evidence="1">Belongs to the type-B carboxylesterase/lipase family.</text>
</comment>
<evidence type="ECO:0000256" key="2">
    <source>
        <dbReference type="ARBA" id="ARBA00022487"/>
    </source>
</evidence>
<name>A0AAW1TYX6_9CUCU</name>
<dbReference type="Pfam" id="PF00135">
    <property type="entry name" value="COesterase"/>
    <property type="match status" value="1"/>
</dbReference>
<keyword evidence="7" id="KW-1185">Reference proteome</keyword>
<dbReference type="PANTHER" id="PTHR43142:SF1">
    <property type="entry name" value="CARBOXYLIC ESTER HYDROLASE"/>
    <property type="match status" value="1"/>
</dbReference>
<evidence type="ECO:0000313" key="7">
    <source>
        <dbReference type="Proteomes" id="UP001431783"/>
    </source>
</evidence>
<proteinExistence type="inferred from homology"/>
<dbReference type="GO" id="GO:0052689">
    <property type="term" value="F:carboxylic ester hydrolase activity"/>
    <property type="evidence" value="ECO:0007669"/>
    <property type="project" value="UniProtKB-KW"/>
</dbReference>
<evidence type="ECO:0000256" key="4">
    <source>
        <dbReference type="ARBA" id="ARBA00023180"/>
    </source>
</evidence>
<accession>A0AAW1TYX6</accession>
<keyword evidence="3" id="KW-0378">Hydrolase</keyword>
<gene>
    <name evidence="6" type="ORF">WA026_007874</name>
</gene>
<comment type="caution">
    <text evidence="6">The sequence shown here is derived from an EMBL/GenBank/DDBJ whole genome shotgun (WGS) entry which is preliminary data.</text>
</comment>
<dbReference type="Proteomes" id="UP001431783">
    <property type="component" value="Unassembled WGS sequence"/>
</dbReference>
<dbReference type="SUPFAM" id="SSF53474">
    <property type="entry name" value="alpha/beta-Hydrolases"/>
    <property type="match status" value="1"/>
</dbReference>
<protein>
    <recommendedName>
        <fullName evidence="5">Carboxylesterase type B domain-containing protein</fullName>
    </recommendedName>
</protein>
<reference evidence="6 7" key="1">
    <citation type="submission" date="2023-03" db="EMBL/GenBank/DDBJ databases">
        <title>Genome insight into feeding habits of ladybird beetles.</title>
        <authorList>
            <person name="Li H.-S."/>
            <person name="Huang Y.-H."/>
            <person name="Pang H."/>
        </authorList>
    </citation>
    <scope>NUCLEOTIDE SEQUENCE [LARGE SCALE GENOMIC DNA]</scope>
    <source>
        <strain evidence="6">SYSU_2023b</strain>
        <tissue evidence="6">Whole body</tissue>
    </source>
</reference>
<organism evidence="6 7">
    <name type="scientific">Henosepilachna vigintioctopunctata</name>
    <dbReference type="NCBI Taxonomy" id="420089"/>
    <lineage>
        <taxon>Eukaryota</taxon>
        <taxon>Metazoa</taxon>
        <taxon>Ecdysozoa</taxon>
        <taxon>Arthropoda</taxon>
        <taxon>Hexapoda</taxon>
        <taxon>Insecta</taxon>
        <taxon>Pterygota</taxon>
        <taxon>Neoptera</taxon>
        <taxon>Endopterygota</taxon>
        <taxon>Coleoptera</taxon>
        <taxon>Polyphaga</taxon>
        <taxon>Cucujiformia</taxon>
        <taxon>Coccinelloidea</taxon>
        <taxon>Coccinellidae</taxon>
        <taxon>Epilachninae</taxon>
        <taxon>Epilachnini</taxon>
        <taxon>Henosepilachna</taxon>
    </lineage>
</organism>
<dbReference type="PANTHER" id="PTHR43142">
    <property type="entry name" value="CARBOXYLIC ESTER HYDROLASE"/>
    <property type="match status" value="1"/>
</dbReference>
<dbReference type="AlphaFoldDB" id="A0AAW1TYX6"/>
<sequence length="276" mass="32231">MSVEEIHELQEKIPDPWHASKIRPFGFVIENVNQKGDKFLTKEPLDLIRSGEYNKVPVLMGYNSREGMCFLVTYKSYSEEMLTDMELNVPFHLGMEKGSVSSREVAEKIFRFYFGDQDPVLADVDNFYKLLSDNFFIRDLYRSATFHAKYSSNPVYLYEMTLKTSINAFKALTGIEHPGVCHADELSYLFKLPTNGQIIPESEEDVGIRRFCRLWTNFAKYGNPNSPVDDKLLSVKWESFTLEKKYYYEIGAEISSKRNPIDSRMKFWEEIYETIQ</sequence>
<dbReference type="InterPro" id="IPR029058">
    <property type="entry name" value="AB_hydrolase_fold"/>
</dbReference>
<dbReference type="Gene3D" id="3.40.50.1820">
    <property type="entry name" value="alpha/beta hydrolase"/>
    <property type="match status" value="1"/>
</dbReference>
<evidence type="ECO:0000313" key="6">
    <source>
        <dbReference type="EMBL" id="KAK9875483.1"/>
    </source>
</evidence>
<dbReference type="EMBL" id="JARQZJ010000033">
    <property type="protein sequence ID" value="KAK9875483.1"/>
    <property type="molecule type" value="Genomic_DNA"/>
</dbReference>
<evidence type="ECO:0000259" key="5">
    <source>
        <dbReference type="Pfam" id="PF00135"/>
    </source>
</evidence>
<evidence type="ECO:0000256" key="1">
    <source>
        <dbReference type="ARBA" id="ARBA00005964"/>
    </source>
</evidence>
<feature type="domain" description="Carboxylesterase type B" evidence="5">
    <location>
        <begin position="16"/>
        <end position="268"/>
    </location>
</feature>